<reference evidence="3" key="1">
    <citation type="submission" date="2017-09" db="EMBL/GenBank/DDBJ databases">
        <authorList>
            <person name="Varghese N."/>
            <person name="Submissions S."/>
        </authorList>
    </citation>
    <scope>NUCLEOTIDE SEQUENCE [LARGE SCALE GENOMIC DNA]</scope>
    <source>
        <strain evidence="3">CGMCC 1.12803</strain>
    </source>
</reference>
<proteinExistence type="predicted"/>
<evidence type="ECO:0000313" key="3">
    <source>
        <dbReference type="Proteomes" id="UP000219281"/>
    </source>
</evidence>
<dbReference type="InterPro" id="IPR052919">
    <property type="entry name" value="TA_system_RNase"/>
</dbReference>
<sequence length="127" mass="14760">MRFILDTHIFLFLINGSSSISENTRTIINSRTSKKFISVVSIWKIVIKINIGKLKLKHSISDIYSILKDNDITILQIAEIHLKHYLQLSLIHRDPFDRLIISQAITEDLTLITDDQFIKNYPNLKLI</sequence>
<dbReference type="InterPro" id="IPR041705">
    <property type="entry name" value="PIN_Sll0205"/>
</dbReference>
<name>A0A286AA15_9SPHI</name>
<dbReference type="InterPro" id="IPR029060">
    <property type="entry name" value="PIN-like_dom_sf"/>
</dbReference>
<dbReference type="AlphaFoldDB" id="A0A286AA15"/>
<dbReference type="InterPro" id="IPR002716">
    <property type="entry name" value="PIN_dom"/>
</dbReference>
<dbReference type="PANTHER" id="PTHR36173:SF2">
    <property type="entry name" value="RIBONUCLEASE VAPC16"/>
    <property type="match status" value="1"/>
</dbReference>
<dbReference type="OrthoDB" id="9798990at2"/>
<accession>A0A286AA15</accession>
<dbReference type="RefSeq" id="WP_097132970.1">
    <property type="nucleotide sequence ID" value="NZ_OCMT01000003.1"/>
</dbReference>
<dbReference type="EMBL" id="OCMT01000003">
    <property type="protein sequence ID" value="SOD18744.1"/>
    <property type="molecule type" value="Genomic_DNA"/>
</dbReference>
<evidence type="ECO:0000259" key="1">
    <source>
        <dbReference type="Pfam" id="PF01850"/>
    </source>
</evidence>
<dbReference type="Proteomes" id="UP000219281">
    <property type="component" value="Unassembled WGS sequence"/>
</dbReference>
<dbReference type="Pfam" id="PF01850">
    <property type="entry name" value="PIN"/>
    <property type="match status" value="1"/>
</dbReference>
<feature type="domain" description="PIN" evidence="1">
    <location>
        <begin position="4"/>
        <end position="121"/>
    </location>
</feature>
<evidence type="ECO:0000313" key="2">
    <source>
        <dbReference type="EMBL" id="SOD18744.1"/>
    </source>
</evidence>
<gene>
    <name evidence="2" type="ORF">SAMN06297358_3164</name>
</gene>
<protein>
    <submittedName>
        <fullName evidence="2">PIN domain nuclease, a component of toxin-antitoxin system (PIN domain)</fullName>
    </submittedName>
</protein>
<dbReference type="Gene3D" id="3.40.50.1010">
    <property type="entry name" value="5'-nuclease"/>
    <property type="match status" value="1"/>
</dbReference>
<dbReference type="SUPFAM" id="SSF88723">
    <property type="entry name" value="PIN domain-like"/>
    <property type="match status" value="1"/>
</dbReference>
<dbReference type="PANTHER" id="PTHR36173">
    <property type="entry name" value="RIBONUCLEASE VAPC16-RELATED"/>
    <property type="match status" value="1"/>
</dbReference>
<dbReference type="CDD" id="cd09872">
    <property type="entry name" value="PIN_Sll0205-like"/>
    <property type="match status" value="1"/>
</dbReference>
<keyword evidence="3" id="KW-1185">Reference proteome</keyword>
<organism evidence="2 3">
    <name type="scientific">Pedobacter xixiisoli</name>
    <dbReference type="NCBI Taxonomy" id="1476464"/>
    <lineage>
        <taxon>Bacteria</taxon>
        <taxon>Pseudomonadati</taxon>
        <taxon>Bacteroidota</taxon>
        <taxon>Sphingobacteriia</taxon>
        <taxon>Sphingobacteriales</taxon>
        <taxon>Sphingobacteriaceae</taxon>
        <taxon>Pedobacter</taxon>
    </lineage>
</organism>